<gene>
    <name evidence="3" type="ORF">J8A68_001397</name>
</gene>
<evidence type="ECO:0000313" key="3">
    <source>
        <dbReference type="EMBL" id="KAG7665088.1"/>
    </source>
</evidence>
<dbReference type="GeneID" id="73468198"/>
<evidence type="ECO:0000256" key="2">
    <source>
        <dbReference type="SAM" id="MobiDB-lite"/>
    </source>
</evidence>
<feature type="compositionally biased region" description="Low complexity" evidence="2">
    <location>
        <begin position="112"/>
        <end position="136"/>
    </location>
</feature>
<protein>
    <submittedName>
        <fullName evidence="3">Uncharacterized protein</fullName>
    </submittedName>
</protein>
<name>A0A8J5UK34_9ASCO</name>
<dbReference type="Proteomes" id="UP000694255">
    <property type="component" value="Unassembled WGS sequence"/>
</dbReference>
<keyword evidence="1" id="KW-0175">Coiled coil</keyword>
<dbReference type="OrthoDB" id="8189076at2759"/>
<feature type="region of interest" description="Disordered" evidence="2">
    <location>
        <begin position="173"/>
        <end position="194"/>
    </location>
</feature>
<feature type="coiled-coil region" evidence="1">
    <location>
        <begin position="25"/>
        <end position="52"/>
    </location>
</feature>
<comment type="caution">
    <text evidence="3">The sequence shown here is derived from an EMBL/GenBank/DDBJ whole genome shotgun (WGS) entry which is preliminary data.</text>
</comment>
<keyword evidence="4" id="KW-1185">Reference proteome</keyword>
<dbReference type="EMBL" id="JAGSYN010000053">
    <property type="protein sequence ID" value="KAG7665088.1"/>
    <property type="molecule type" value="Genomic_DNA"/>
</dbReference>
<dbReference type="AlphaFoldDB" id="A0A8J5UK34"/>
<evidence type="ECO:0000313" key="4">
    <source>
        <dbReference type="Proteomes" id="UP000694255"/>
    </source>
</evidence>
<reference evidence="3 4" key="1">
    <citation type="journal article" date="2021" name="DNA Res.">
        <title>Genome analysis of Candida subhashii reveals its hybrid nature and dual mitochondrial genome conformations.</title>
        <authorList>
            <person name="Mixao V."/>
            <person name="Hegedusova E."/>
            <person name="Saus E."/>
            <person name="Pryszcz L.P."/>
            <person name="Cillingova A."/>
            <person name="Nosek J."/>
            <person name="Gabaldon T."/>
        </authorList>
    </citation>
    <scope>NUCLEOTIDE SEQUENCE [LARGE SCALE GENOMIC DNA]</scope>
    <source>
        <strain evidence="3 4">CBS 10753</strain>
    </source>
</reference>
<sequence length="194" mass="21307">MNNEQLNRLPESIKIDDITSGKIDANLIYDEIDRLKAEINILKNDMSLFLKALASIPPNQSQQEYYRIVISRLKTVQTSIKEYCDKYNKLLPIINLAQIKLGHDVEAPPPNTRNSRTPTANNTTNNTPTLNSKSTPIIPNGNPPTFQSNPNNGPIVNGTGGNIKKRANSVKKTAATTGANSKNMGTNSNQPIII</sequence>
<organism evidence="3 4">
    <name type="scientific">[Candida] subhashii</name>
    <dbReference type="NCBI Taxonomy" id="561895"/>
    <lineage>
        <taxon>Eukaryota</taxon>
        <taxon>Fungi</taxon>
        <taxon>Dikarya</taxon>
        <taxon>Ascomycota</taxon>
        <taxon>Saccharomycotina</taxon>
        <taxon>Pichiomycetes</taxon>
        <taxon>Debaryomycetaceae</taxon>
        <taxon>Spathaspora</taxon>
    </lineage>
</organism>
<dbReference type="RefSeq" id="XP_049265320.1">
    <property type="nucleotide sequence ID" value="XM_049405048.1"/>
</dbReference>
<feature type="region of interest" description="Disordered" evidence="2">
    <location>
        <begin position="105"/>
        <end position="136"/>
    </location>
</feature>
<accession>A0A8J5UK34</accession>
<evidence type="ECO:0000256" key="1">
    <source>
        <dbReference type="SAM" id="Coils"/>
    </source>
</evidence>
<proteinExistence type="predicted"/>